<organism evidence="1">
    <name type="scientific">Marivirga arenosa</name>
    <dbReference type="NCBI Taxonomy" id="3059076"/>
    <lineage>
        <taxon>Bacteria</taxon>
        <taxon>Pseudomonadati</taxon>
        <taxon>Bacteroidota</taxon>
        <taxon>Cytophagia</taxon>
        <taxon>Cytophagales</taxon>
        <taxon>Marivirgaceae</taxon>
        <taxon>Marivirga</taxon>
    </lineage>
</organism>
<name>A0AA49GES1_9BACT</name>
<proteinExistence type="predicted"/>
<dbReference type="EMBL" id="CP129968">
    <property type="protein sequence ID" value="WKK80939.2"/>
    <property type="molecule type" value="Genomic_DNA"/>
</dbReference>
<dbReference type="Proteomes" id="UP001232019">
    <property type="component" value="Chromosome"/>
</dbReference>
<sequence>MRRIIPLLLALVLTTFHTYGQELSGTWKVAYIRSMEEVISIDSSEDSVETIESFSTGTGIVEFSGKTVKFHNFKEKPNKARIKKKGIFKLKGEKVKIESFNKDSVILRHNEDKQTYIILKPFISEELKLNPSDFSDNEWQIESEYSTLSSLKLHFSDSSTLTLNYQGEKYGYANYGEWRLVNSGNYYGLYIVDREALSEYFFYLRSKSNEILTAEVSLQEWSSFPEELIVSLVDTGLPSKEYLKKRENLLVGNWSFSRFINSVDTLIFESILSVNFSIQFKKNGHYISNNSVKFIRDKQENDFNNTEEGTWELAKNGSYLIIKSDSGWEEYLSIQNLNEVSLTLDLNYRYDDRARFSTRIEFKKGSP</sequence>
<dbReference type="KEGG" id="marp:QYS47_00545"/>
<dbReference type="AlphaFoldDB" id="A0AA49GES1"/>
<gene>
    <name evidence="1" type="ORF">QYS47_00545</name>
</gene>
<accession>A0AA49GES1</accession>
<dbReference type="RefSeq" id="WP_322345629.1">
    <property type="nucleotide sequence ID" value="NZ_CP129968.2"/>
</dbReference>
<protein>
    <recommendedName>
        <fullName evidence="2">Lipocalin-like domain-containing protein</fullName>
    </recommendedName>
</protein>
<reference evidence="1" key="1">
    <citation type="submission" date="2023-08" db="EMBL/GenBank/DDBJ databases">
        <title>Comparative genomics and taxonomic characterization of three novel marine species of genus Marivirga.</title>
        <authorList>
            <person name="Muhammad N."/>
            <person name="Kim S.-G."/>
        </authorList>
    </citation>
    <scope>NUCLEOTIDE SEQUENCE</scope>
    <source>
        <strain evidence="1">BKB1-2</strain>
    </source>
</reference>
<evidence type="ECO:0008006" key="2">
    <source>
        <dbReference type="Google" id="ProtNLM"/>
    </source>
</evidence>
<evidence type="ECO:0000313" key="1">
    <source>
        <dbReference type="EMBL" id="WKK80939.2"/>
    </source>
</evidence>